<gene>
    <name evidence="3" type="ORF">FOZ60_000922</name>
    <name evidence="4" type="ORF">FOZ62_029721</name>
</gene>
<dbReference type="Proteomes" id="UP000541610">
    <property type="component" value="Unassembled WGS sequence"/>
</dbReference>
<evidence type="ECO:0000259" key="2">
    <source>
        <dbReference type="PROSITE" id="PS51767"/>
    </source>
</evidence>
<dbReference type="InterPro" id="IPR033121">
    <property type="entry name" value="PEPTIDASE_A1"/>
</dbReference>
<dbReference type="PROSITE" id="PS51767">
    <property type="entry name" value="PEPTIDASE_A1"/>
    <property type="match status" value="1"/>
</dbReference>
<dbReference type="EMBL" id="JABANP010001102">
    <property type="protein sequence ID" value="KAF4675759.1"/>
    <property type="molecule type" value="Genomic_DNA"/>
</dbReference>
<evidence type="ECO:0000313" key="6">
    <source>
        <dbReference type="Proteomes" id="UP000574390"/>
    </source>
</evidence>
<comment type="caution">
    <text evidence="4">The sequence shown here is derived from an EMBL/GenBank/DDBJ whole genome shotgun (WGS) entry which is preliminary data.</text>
</comment>
<evidence type="ECO:0000313" key="4">
    <source>
        <dbReference type="EMBL" id="KAF4755261.1"/>
    </source>
</evidence>
<organism evidence="4 6">
    <name type="scientific">Perkinsus olseni</name>
    <name type="common">Perkinsus atlanticus</name>
    <dbReference type="NCBI Taxonomy" id="32597"/>
    <lineage>
        <taxon>Eukaryota</taxon>
        <taxon>Sar</taxon>
        <taxon>Alveolata</taxon>
        <taxon>Perkinsozoa</taxon>
        <taxon>Perkinsea</taxon>
        <taxon>Perkinsida</taxon>
        <taxon>Perkinsidae</taxon>
        <taxon>Perkinsus</taxon>
    </lineage>
</organism>
<feature type="domain" description="Peptidase A1" evidence="2">
    <location>
        <begin position="37"/>
        <end position="262"/>
    </location>
</feature>
<dbReference type="Gene3D" id="2.40.70.10">
    <property type="entry name" value="Acid Proteases"/>
    <property type="match status" value="1"/>
</dbReference>
<dbReference type="EMBL" id="JABANM010000852">
    <property type="protein sequence ID" value="KAF4755261.1"/>
    <property type="molecule type" value="Genomic_DNA"/>
</dbReference>
<name>A0A7J6UDN3_PEROL</name>
<dbReference type="OrthoDB" id="771136at2759"/>
<dbReference type="InterPro" id="IPR034164">
    <property type="entry name" value="Pepsin-like_dom"/>
</dbReference>
<dbReference type="CDD" id="cd05471">
    <property type="entry name" value="pepsin_like"/>
    <property type="match status" value="1"/>
</dbReference>
<dbReference type="Pfam" id="PF00026">
    <property type="entry name" value="Asp"/>
    <property type="match status" value="1"/>
</dbReference>
<sequence>MVFVHLLSIATAVSFLVGAAVVKVDISRELEGVHNALVAELKVDGQEVKAVVDTGARETFLIWRHWFNGVAPGGCETILYGCYECTPEPCVKGPTKEVSLVDDTEITFFEHTGKFASDVGEVSIDFGLTADYKSPSSKIEPHAGIGLRSSGKSTGGPKTLIDQLVSKEVIDTDAFSLHLATDEHATGKLILGGDDPDSYKEPMGFALVVDTDYVTVTGFHIGGEAYLTEVPVVSRGYLDTGSEVIAVPEQYLVTVVVSIATR</sequence>
<protein>
    <recommendedName>
        <fullName evidence="2">Peptidase A1 domain-containing protein</fullName>
    </recommendedName>
</protein>
<evidence type="ECO:0000256" key="1">
    <source>
        <dbReference type="SAM" id="SignalP"/>
    </source>
</evidence>
<evidence type="ECO:0000313" key="5">
    <source>
        <dbReference type="Proteomes" id="UP000541610"/>
    </source>
</evidence>
<feature type="chain" id="PRO_5033912099" description="Peptidase A1 domain-containing protein" evidence="1">
    <location>
        <begin position="20"/>
        <end position="262"/>
    </location>
</feature>
<dbReference type="Proteomes" id="UP000574390">
    <property type="component" value="Unassembled WGS sequence"/>
</dbReference>
<accession>A0A7J6UDN3</accession>
<evidence type="ECO:0000313" key="3">
    <source>
        <dbReference type="EMBL" id="KAF4675759.1"/>
    </source>
</evidence>
<dbReference type="InterPro" id="IPR021109">
    <property type="entry name" value="Peptidase_aspartic_dom_sf"/>
</dbReference>
<reference evidence="5 6" key="1">
    <citation type="submission" date="2020-04" db="EMBL/GenBank/DDBJ databases">
        <title>Perkinsus olseni comparative genomics.</title>
        <authorList>
            <person name="Bogema D.R."/>
        </authorList>
    </citation>
    <scope>NUCLEOTIDE SEQUENCE [LARGE SCALE GENOMIC DNA]</scope>
    <source>
        <strain evidence="3">00978-12</strain>
        <strain evidence="4">ATCC PRA-205</strain>
    </source>
</reference>
<dbReference type="AlphaFoldDB" id="A0A7J6UDN3"/>
<dbReference type="SUPFAM" id="SSF50630">
    <property type="entry name" value="Acid proteases"/>
    <property type="match status" value="1"/>
</dbReference>
<keyword evidence="1" id="KW-0732">Signal</keyword>
<proteinExistence type="predicted"/>
<feature type="non-terminal residue" evidence="4">
    <location>
        <position position="262"/>
    </location>
</feature>
<feature type="signal peptide" evidence="1">
    <location>
        <begin position="1"/>
        <end position="19"/>
    </location>
</feature>